<proteinExistence type="predicted"/>
<reference evidence="2" key="1">
    <citation type="submission" date="2017-09" db="EMBL/GenBank/DDBJ databases">
        <title>Depth-based differentiation of microbial function through sediment-hosted aquifers and enrichment of novel symbionts in the deep terrestrial subsurface.</title>
        <authorList>
            <person name="Probst A.J."/>
            <person name="Ladd B."/>
            <person name="Jarett J.K."/>
            <person name="Geller-Mcgrath D.E."/>
            <person name="Sieber C.M.K."/>
            <person name="Emerson J.B."/>
            <person name="Anantharaman K."/>
            <person name="Thomas B.C."/>
            <person name="Malmstrom R."/>
            <person name="Stieglmeier M."/>
            <person name="Klingl A."/>
            <person name="Woyke T."/>
            <person name="Ryan C.M."/>
            <person name="Banfield J.F."/>
        </authorList>
    </citation>
    <scope>NUCLEOTIDE SEQUENCE [LARGE SCALE GENOMIC DNA]</scope>
</reference>
<evidence type="ECO:0000313" key="1">
    <source>
        <dbReference type="EMBL" id="PIU33390.1"/>
    </source>
</evidence>
<dbReference type="Proteomes" id="UP000229559">
    <property type="component" value="Unassembled WGS sequence"/>
</dbReference>
<dbReference type="EMBL" id="PEXA01000009">
    <property type="protein sequence ID" value="PIU33390.1"/>
    <property type="molecule type" value="Genomic_DNA"/>
</dbReference>
<organism evidence="1 2">
    <name type="scientific">Candidatus Shapirobacteria bacterium CG07_land_8_20_14_0_80_39_12</name>
    <dbReference type="NCBI Taxonomy" id="1974480"/>
    <lineage>
        <taxon>Bacteria</taxon>
        <taxon>Candidatus Shapironibacteriota</taxon>
    </lineage>
</organism>
<protein>
    <submittedName>
        <fullName evidence="1">Uncharacterized protein</fullName>
    </submittedName>
</protein>
<name>A0A2M6YQM2_9BACT</name>
<gene>
    <name evidence="1" type="ORF">COT04_00265</name>
</gene>
<dbReference type="AlphaFoldDB" id="A0A2M6YQM2"/>
<sequence length="123" mass="14349">MKFSGLLLKESLKDESVLDSVKITKTEIWNNVKNAVENQPKNWTAIFFEFEGTEDEADIKAEIMSRALRGLWYLNFSGNEKIYVVFPDNKFYKYQKGDKEKRQEAIDYGLTIGIPQDQLDWGE</sequence>
<evidence type="ECO:0000313" key="2">
    <source>
        <dbReference type="Proteomes" id="UP000229559"/>
    </source>
</evidence>
<comment type="caution">
    <text evidence="1">The sequence shown here is derived from an EMBL/GenBank/DDBJ whole genome shotgun (WGS) entry which is preliminary data.</text>
</comment>
<accession>A0A2M6YQM2</accession>